<dbReference type="AlphaFoldDB" id="A0A1X2IZA5"/>
<evidence type="ECO:0000256" key="3">
    <source>
        <dbReference type="ARBA" id="ARBA00022833"/>
    </source>
</evidence>
<evidence type="ECO:0000256" key="2">
    <source>
        <dbReference type="ARBA" id="ARBA00022771"/>
    </source>
</evidence>
<evidence type="ECO:0000313" key="8">
    <source>
        <dbReference type="Proteomes" id="UP000193560"/>
    </source>
</evidence>
<comment type="caution">
    <text evidence="7">The sequence shown here is derived from an EMBL/GenBank/DDBJ whole genome shotgun (WGS) entry which is preliminary data.</text>
</comment>
<evidence type="ECO:0000256" key="5">
    <source>
        <dbReference type="SAM" id="MobiDB-lite"/>
    </source>
</evidence>
<keyword evidence="3 4" id="KW-0862">Zinc</keyword>
<dbReference type="Proteomes" id="UP000193560">
    <property type="component" value="Unassembled WGS sequence"/>
</dbReference>
<protein>
    <recommendedName>
        <fullName evidence="6">C3H1-type domain-containing protein</fullName>
    </recommendedName>
</protein>
<proteinExistence type="predicted"/>
<evidence type="ECO:0000256" key="4">
    <source>
        <dbReference type="PROSITE-ProRule" id="PRU00723"/>
    </source>
</evidence>
<accession>A0A1X2IZA5</accession>
<dbReference type="EMBL" id="MCGE01000002">
    <property type="protein sequence ID" value="ORZ24602.1"/>
    <property type="molecule type" value="Genomic_DNA"/>
</dbReference>
<evidence type="ECO:0000256" key="1">
    <source>
        <dbReference type="ARBA" id="ARBA00022723"/>
    </source>
</evidence>
<keyword evidence="8" id="KW-1185">Reference proteome</keyword>
<dbReference type="PROSITE" id="PS50103">
    <property type="entry name" value="ZF_C3H1"/>
    <property type="match status" value="1"/>
</dbReference>
<dbReference type="PANTHER" id="PTHR36971:SF3">
    <property type="entry name" value="C3H1-TYPE DOMAIN-CONTAINING PROTEIN"/>
    <property type="match status" value="1"/>
</dbReference>
<evidence type="ECO:0000313" key="7">
    <source>
        <dbReference type="EMBL" id="ORZ24602.1"/>
    </source>
</evidence>
<sequence length="449" mass="51243">MESAPTTDRFQPFIPTEWIEGEIRHRRKLYRKLFFIDVLVTNSTKPTAETTSATDPKKVQVLFRCDDGSMTSVDHQDCLRLSRPGHRVRLFVGRPTDPSEGQNKTFEVWQSTALPIITTAYTDSKPFIADPPLLNKTHDTIKQWNGEEKAKKDMTCKYWLNQRKCYRMDTCPFQHPTGPDFEKAREIWVQERLEIRKIITADPDDPHKDKKPHALRALIFAQWVHTILVPKLVRSSSNHSSSNSKKKTTVLDVAGGKGDVSMFLCHAFGIPSTVVEPNVRKQPNYWFTRLRRLMEKHINGNGDDDDDGNSTTKRSQPWPYPDIKPTFMPTLLDDAFIYTHQDLILRTTLMIGLHADQATEPIVDTAIKLGIPFAVVPCCVFGRENLHRQLSTGAPVLTTKDLIQYLCEKDTGGYGGKIETAYLDFEGKNEVVYWIPDNQSSHLESTQND</sequence>
<dbReference type="GO" id="GO:0008270">
    <property type="term" value="F:zinc ion binding"/>
    <property type="evidence" value="ECO:0007669"/>
    <property type="project" value="UniProtKB-KW"/>
</dbReference>
<reference evidence="7 8" key="1">
    <citation type="submission" date="2016-07" db="EMBL/GenBank/DDBJ databases">
        <title>Pervasive Adenine N6-methylation of Active Genes in Fungi.</title>
        <authorList>
            <consortium name="DOE Joint Genome Institute"/>
            <person name="Mondo S.J."/>
            <person name="Dannebaum R.O."/>
            <person name="Kuo R.C."/>
            <person name="Labutti K."/>
            <person name="Haridas S."/>
            <person name="Kuo A."/>
            <person name="Salamov A."/>
            <person name="Ahrendt S.R."/>
            <person name="Lipzen A."/>
            <person name="Sullivan W."/>
            <person name="Andreopoulos W.B."/>
            <person name="Clum A."/>
            <person name="Lindquist E."/>
            <person name="Daum C."/>
            <person name="Ramamoorthy G.K."/>
            <person name="Gryganskyi A."/>
            <person name="Culley D."/>
            <person name="Magnuson J.K."/>
            <person name="James T.Y."/>
            <person name="O'Malley M.A."/>
            <person name="Stajich J.E."/>
            <person name="Spatafora J.W."/>
            <person name="Visel A."/>
            <person name="Grigoriev I.V."/>
        </authorList>
    </citation>
    <scope>NUCLEOTIDE SEQUENCE [LARGE SCALE GENOMIC DNA]</scope>
    <source>
        <strain evidence="7 8">NRRL 1336</strain>
    </source>
</reference>
<evidence type="ECO:0000259" key="6">
    <source>
        <dbReference type="PROSITE" id="PS50103"/>
    </source>
</evidence>
<feature type="region of interest" description="Disordered" evidence="5">
    <location>
        <begin position="298"/>
        <end position="321"/>
    </location>
</feature>
<keyword evidence="2 4" id="KW-0863">Zinc-finger</keyword>
<keyword evidence="1 4" id="KW-0479">Metal-binding</keyword>
<dbReference type="InterPro" id="IPR036855">
    <property type="entry name" value="Znf_CCCH_sf"/>
</dbReference>
<dbReference type="PANTHER" id="PTHR36971">
    <property type="entry name" value="UNNAMED PRODUCT"/>
    <property type="match status" value="1"/>
</dbReference>
<feature type="domain" description="C3H1-type" evidence="6">
    <location>
        <begin position="150"/>
        <end position="178"/>
    </location>
</feature>
<organism evidence="7 8">
    <name type="scientific">Absidia repens</name>
    <dbReference type="NCBI Taxonomy" id="90262"/>
    <lineage>
        <taxon>Eukaryota</taxon>
        <taxon>Fungi</taxon>
        <taxon>Fungi incertae sedis</taxon>
        <taxon>Mucoromycota</taxon>
        <taxon>Mucoromycotina</taxon>
        <taxon>Mucoromycetes</taxon>
        <taxon>Mucorales</taxon>
        <taxon>Cunninghamellaceae</taxon>
        <taxon>Absidia</taxon>
    </lineage>
</organism>
<feature type="zinc finger region" description="C3H1-type" evidence="4">
    <location>
        <begin position="150"/>
        <end position="178"/>
    </location>
</feature>
<dbReference type="InterPro" id="IPR000571">
    <property type="entry name" value="Znf_CCCH"/>
</dbReference>
<dbReference type="OrthoDB" id="7459479at2759"/>
<dbReference type="SUPFAM" id="SSF90229">
    <property type="entry name" value="CCCH zinc finger"/>
    <property type="match status" value="1"/>
</dbReference>
<gene>
    <name evidence="7" type="ORF">BCR42DRAFT_480330</name>
</gene>
<name>A0A1X2IZA5_9FUNG</name>